<feature type="transmembrane region" description="Helical" evidence="5">
    <location>
        <begin position="29"/>
        <end position="53"/>
    </location>
</feature>
<evidence type="ECO:0000313" key="6">
    <source>
        <dbReference type="EMBL" id="MCU7377826.1"/>
    </source>
</evidence>
<comment type="subcellular location">
    <subcellularLocation>
        <location evidence="1">Membrane</location>
        <topology evidence="1">Multi-pass membrane protein</topology>
    </subcellularLocation>
</comment>
<sequence length="223" mass="24652">MSQGSLVNKNLRFTLSPGEKEISVRTYNLLIGLTLLYGFAVNAAMVVLFRGVFDGINQWVLLIGYLVCVFVGAALTRSDSAGVSFLGYNFIVVPLGVMLTILLPYYGSQLVFEAIVITGAVTLLMLAAGTLFPAVFLGMGRMLFFTLVVVCIAELFCIFVLKADFAIFDYAVVLLFSAYIGYDWAKANRYQRTVNNAIDSATDLYMDIINIFIRILAILNRNR</sequence>
<evidence type="ECO:0000313" key="7">
    <source>
        <dbReference type="Proteomes" id="UP001065549"/>
    </source>
</evidence>
<evidence type="ECO:0000256" key="1">
    <source>
        <dbReference type="ARBA" id="ARBA00004141"/>
    </source>
</evidence>
<feature type="transmembrane region" description="Helical" evidence="5">
    <location>
        <begin position="167"/>
        <end position="185"/>
    </location>
</feature>
<dbReference type="RefSeq" id="WP_227755205.1">
    <property type="nucleotide sequence ID" value="NZ_JAJAGH010000006.1"/>
</dbReference>
<comment type="caution">
    <text evidence="6">The sequence shown here is derived from an EMBL/GenBank/DDBJ whole genome shotgun (WGS) entry which is preliminary data.</text>
</comment>
<feature type="transmembrane region" description="Helical" evidence="5">
    <location>
        <begin position="88"/>
        <end position="108"/>
    </location>
</feature>
<keyword evidence="2 5" id="KW-0812">Transmembrane</keyword>
<evidence type="ECO:0000256" key="5">
    <source>
        <dbReference type="SAM" id="Phobius"/>
    </source>
</evidence>
<protein>
    <submittedName>
        <fullName evidence="6">Bax inhibitor-1 family protein</fullName>
    </submittedName>
</protein>
<dbReference type="InterPro" id="IPR006214">
    <property type="entry name" value="Bax_inhibitor_1-related"/>
</dbReference>
<evidence type="ECO:0000256" key="4">
    <source>
        <dbReference type="ARBA" id="ARBA00023136"/>
    </source>
</evidence>
<name>A0A9J6QPC5_9FIRM</name>
<proteinExistence type="predicted"/>
<feature type="transmembrane region" description="Helical" evidence="5">
    <location>
        <begin position="114"/>
        <end position="136"/>
    </location>
</feature>
<evidence type="ECO:0000256" key="2">
    <source>
        <dbReference type="ARBA" id="ARBA00022692"/>
    </source>
</evidence>
<accession>A0A9J6QPC5</accession>
<keyword evidence="4 5" id="KW-0472">Membrane</keyword>
<dbReference type="GO" id="GO:0016020">
    <property type="term" value="C:membrane"/>
    <property type="evidence" value="ECO:0007669"/>
    <property type="project" value="UniProtKB-SubCell"/>
</dbReference>
<feature type="transmembrane region" description="Helical" evidence="5">
    <location>
        <begin position="143"/>
        <end position="161"/>
    </location>
</feature>
<keyword evidence="3 5" id="KW-1133">Transmembrane helix</keyword>
<feature type="transmembrane region" description="Helical" evidence="5">
    <location>
        <begin position="59"/>
        <end position="76"/>
    </location>
</feature>
<dbReference type="AlphaFoldDB" id="A0A9J6QPC5"/>
<gene>
    <name evidence="6" type="ORF">OBO34_05590</name>
</gene>
<dbReference type="EMBL" id="JAOSHN010000002">
    <property type="protein sequence ID" value="MCU7377826.1"/>
    <property type="molecule type" value="Genomic_DNA"/>
</dbReference>
<keyword evidence="7" id="KW-1185">Reference proteome</keyword>
<dbReference type="Proteomes" id="UP001065549">
    <property type="component" value="Unassembled WGS sequence"/>
</dbReference>
<evidence type="ECO:0000256" key="3">
    <source>
        <dbReference type="ARBA" id="ARBA00022989"/>
    </source>
</evidence>
<reference evidence="6" key="1">
    <citation type="submission" date="2022-09" db="EMBL/GenBank/DDBJ databases">
        <title>Culturomic study of gut microbiota in children with autism spectrum disorder.</title>
        <authorList>
            <person name="Efimov B.A."/>
            <person name="Chaplin A.V."/>
            <person name="Sokolova S.R."/>
            <person name="Pikina A.P."/>
            <person name="Korzhanova M."/>
            <person name="Belova V."/>
            <person name="Korostin D."/>
        </authorList>
    </citation>
    <scope>NUCLEOTIDE SEQUENCE</scope>
    <source>
        <strain evidence="6">ASD5510</strain>
    </source>
</reference>
<dbReference type="Pfam" id="PF01027">
    <property type="entry name" value="Bax1-I"/>
    <property type="match status" value="1"/>
</dbReference>
<organism evidence="6 7">
    <name type="scientific">Hominibacterium faecale</name>
    <dbReference type="NCBI Taxonomy" id="2839743"/>
    <lineage>
        <taxon>Bacteria</taxon>
        <taxon>Bacillati</taxon>
        <taxon>Bacillota</taxon>
        <taxon>Clostridia</taxon>
        <taxon>Peptostreptococcales</taxon>
        <taxon>Anaerovoracaceae</taxon>
        <taxon>Hominibacterium</taxon>
    </lineage>
</organism>